<accession>A0A4Y2WM17</accession>
<organism evidence="1 2">
    <name type="scientific">Araneus ventricosus</name>
    <name type="common">Orbweaver spider</name>
    <name type="synonym">Epeira ventricosa</name>
    <dbReference type="NCBI Taxonomy" id="182803"/>
    <lineage>
        <taxon>Eukaryota</taxon>
        <taxon>Metazoa</taxon>
        <taxon>Ecdysozoa</taxon>
        <taxon>Arthropoda</taxon>
        <taxon>Chelicerata</taxon>
        <taxon>Arachnida</taxon>
        <taxon>Araneae</taxon>
        <taxon>Araneomorphae</taxon>
        <taxon>Entelegynae</taxon>
        <taxon>Araneoidea</taxon>
        <taxon>Araneidae</taxon>
        <taxon>Araneus</taxon>
    </lineage>
</organism>
<comment type="caution">
    <text evidence="1">The sequence shown here is derived from an EMBL/GenBank/DDBJ whole genome shotgun (WGS) entry which is preliminary data.</text>
</comment>
<protein>
    <submittedName>
        <fullName evidence="1">Uncharacterized protein</fullName>
    </submittedName>
</protein>
<proteinExistence type="predicted"/>
<dbReference type="AlphaFoldDB" id="A0A4Y2WM17"/>
<evidence type="ECO:0000313" key="1">
    <source>
        <dbReference type="EMBL" id="GBO37007.1"/>
    </source>
</evidence>
<gene>
    <name evidence="1" type="ORF">AVEN_26097_1</name>
</gene>
<evidence type="ECO:0000313" key="2">
    <source>
        <dbReference type="Proteomes" id="UP000499080"/>
    </source>
</evidence>
<name>A0A4Y2WM17_ARAVE</name>
<sequence length="159" mass="18451">MIVKIGNFYIILEFTKISTPDFEILEASSFLPHVPRRQVVHHARRMGTESREFSRREQHPRAIIIIGRRRFRFCGDISPLPHYLFCLSRVRAIMRSGSAPQRHPTLAVLHLRSLLKTPDTTLRNPVFRGNAPNVWAEGNIKIHYTLYYPCADYPGSQKI</sequence>
<dbReference type="Proteomes" id="UP000499080">
    <property type="component" value="Unassembled WGS sequence"/>
</dbReference>
<keyword evidence="2" id="KW-1185">Reference proteome</keyword>
<dbReference type="EMBL" id="BGPR01061306">
    <property type="protein sequence ID" value="GBO37007.1"/>
    <property type="molecule type" value="Genomic_DNA"/>
</dbReference>
<reference evidence="1 2" key="1">
    <citation type="journal article" date="2019" name="Sci. Rep.">
        <title>Orb-weaving spider Araneus ventricosus genome elucidates the spidroin gene catalogue.</title>
        <authorList>
            <person name="Kono N."/>
            <person name="Nakamura H."/>
            <person name="Ohtoshi R."/>
            <person name="Moran D.A.P."/>
            <person name="Shinohara A."/>
            <person name="Yoshida Y."/>
            <person name="Fujiwara M."/>
            <person name="Mori M."/>
            <person name="Tomita M."/>
            <person name="Arakawa K."/>
        </authorList>
    </citation>
    <scope>NUCLEOTIDE SEQUENCE [LARGE SCALE GENOMIC DNA]</scope>
</reference>